<dbReference type="Proteomes" id="UP000799436">
    <property type="component" value="Unassembled WGS sequence"/>
</dbReference>
<accession>A0A6G1L5S5</accession>
<sequence length="328" mass="36740">MYQIPEAVPRTAAPIFQLPLELRQEIYSYLVMPGPISHPLPGVGITSVSHKLPSSALLFINKQFTADILDYYYTITTWKLIFSHAFNFFRVDPCLDGLARSPALRHIQKVEVVFFCDILLLKEYPSFGMTRFCDEIRKRADRACEVLSQSERLRSVTVSWIDTTMTGDWSEKATTLQPLRRLAKSTDLTFRIGDVAGPEDVTPAVFSEAMQEVLGDFGRGDSDVSVKGTTAAPAGAQVSEKLVACFTLQCLGSEGSQRRSGTRDSGLITVFMSLPNLNMRWALSLRNHRSQSIAVQRDIKWERNGRMLMDVASGKRQSKSYSSPTPMR</sequence>
<name>A0A6G1L5S5_9PEZI</name>
<reference evidence="1" key="1">
    <citation type="journal article" date="2020" name="Stud. Mycol.">
        <title>101 Dothideomycetes genomes: a test case for predicting lifestyles and emergence of pathogens.</title>
        <authorList>
            <person name="Haridas S."/>
            <person name="Albert R."/>
            <person name="Binder M."/>
            <person name="Bloem J."/>
            <person name="Labutti K."/>
            <person name="Salamov A."/>
            <person name="Andreopoulos B."/>
            <person name="Baker S."/>
            <person name="Barry K."/>
            <person name="Bills G."/>
            <person name="Bluhm B."/>
            <person name="Cannon C."/>
            <person name="Castanera R."/>
            <person name="Culley D."/>
            <person name="Daum C."/>
            <person name="Ezra D."/>
            <person name="Gonzalez J."/>
            <person name="Henrissat B."/>
            <person name="Kuo A."/>
            <person name="Liang C."/>
            <person name="Lipzen A."/>
            <person name="Lutzoni F."/>
            <person name="Magnuson J."/>
            <person name="Mondo S."/>
            <person name="Nolan M."/>
            <person name="Ohm R."/>
            <person name="Pangilinan J."/>
            <person name="Park H.-J."/>
            <person name="Ramirez L."/>
            <person name="Alfaro M."/>
            <person name="Sun H."/>
            <person name="Tritt A."/>
            <person name="Yoshinaga Y."/>
            <person name="Zwiers L.-H."/>
            <person name="Turgeon B."/>
            <person name="Goodwin S."/>
            <person name="Spatafora J."/>
            <person name="Crous P."/>
            <person name="Grigoriev I."/>
        </authorList>
    </citation>
    <scope>NUCLEOTIDE SEQUENCE</scope>
    <source>
        <strain evidence="1">CBS 116005</strain>
    </source>
</reference>
<protein>
    <recommendedName>
        <fullName evidence="3">F-box domain-containing protein</fullName>
    </recommendedName>
</protein>
<evidence type="ECO:0008006" key="3">
    <source>
        <dbReference type="Google" id="ProtNLM"/>
    </source>
</evidence>
<dbReference type="OrthoDB" id="2951834at2759"/>
<evidence type="ECO:0000313" key="1">
    <source>
        <dbReference type="EMBL" id="KAF2767942.1"/>
    </source>
</evidence>
<dbReference type="EMBL" id="ML995849">
    <property type="protein sequence ID" value="KAF2767942.1"/>
    <property type="molecule type" value="Genomic_DNA"/>
</dbReference>
<dbReference type="AlphaFoldDB" id="A0A6G1L5S5"/>
<keyword evidence="2" id="KW-1185">Reference proteome</keyword>
<evidence type="ECO:0000313" key="2">
    <source>
        <dbReference type="Proteomes" id="UP000799436"/>
    </source>
</evidence>
<gene>
    <name evidence="1" type="ORF">EJ03DRAFT_337240</name>
</gene>
<organism evidence="1 2">
    <name type="scientific">Teratosphaeria nubilosa</name>
    <dbReference type="NCBI Taxonomy" id="161662"/>
    <lineage>
        <taxon>Eukaryota</taxon>
        <taxon>Fungi</taxon>
        <taxon>Dikarya</taxon>
        <taxon>Ascomycota</taxon>
        <taxon>Pezizomycotina</taxon>
        <taxon>Dothideomycetes</taxon>
        <taxon>Dothideomycetidae</taxon>
        <taxon>Mycosphaerellales</taxon>
        <taxon>Teratosphaeriaceae</taxon>
        <taxon>Teratosphaeria</taxon>
    </lineage>
</organism>
<proteinExistence type="predicted"/>